<keyword evidence="2" id="KW-1185">Reference proteome</keyword>
<organism evidence="1 2">
    <name type="scientific">Obba rivulosa</name>
    <dbReference type="NCBI Taxonomy" id="1052685"/>
    <lineage>
        <taxon>Eukaryota</taxon>
        <taxon>Fungi</taxon>
        <taxon>Dikarya</taxon>
        <taxon>Basidiomycota</taxon>
        <taxon>Agaricomycotina</taxon>
        <taxon>Agaricomycetes</taxon>
        <taxon>Polyporales</taxon>
        <taxon>Gelatoporiaceae</taxon>
        <taxon>Obba</taxon>
    </lineage>
</organism>
<dbReference type="EMBL" id="KV722563">
    <property type="protein sequence ID" value="OCH85788.1"/>
    <property type="molecule type" value="Genomic_DNA"/>
</dbReference>
<dbReference type="Proteomes" id="UP000250043">
    <property type="component" value="Unassembled WGS sequence"/>
</dbReference>
<name>A0A8E2AJP3_9APHY</name>
<evidence type="ECO:0000313" key="2">
    <source>
        <dbReference type="Proteomes" id="UP000250043"/>
    </source>
</evidence>
<gene>
    <name evidence="1" type="ORF">OBBRIDRAFT_807262</name>
</gene>
<dbReference type="AlphaFoldDB" id="A0A8E2AJP3"/>
<evidence type="ECO:0000313" key="1">
    <source>
        <dbReference type="EMBL" id="OCH85788.1"/>
    </source>
</evidence>
<protein>
    <submittedName>
        <fullName evidence="1">Uncharacterized protein</fullName>
    </submittedName>
</protein>
<accession>A0A8E2AJP3</accession>
<dbReference type="OrthoDB" id="2804412at2759"/>
<sequence length="323" mass="36791">MVKIRHHRQRLRAEVGMGRGADHGTVCAELATENAPHGSFRVHKTENAERFRSQKMPIVSNDTNLYKLNQGLPLWEPEPTHNGHALLGDVGFVQEDRFYRFFTTLRPANDGVNRVRFVAGRYERYKSAQAFQRLRTMHDHGAVLVSNDRADREIVLQNNIMQKYMIEHHAAWCQFTKIWLGLVIRQEDIIFGDIPSNLEDIGQLLELLSPVDNVDEYGGVLSYPSMNSPDALEDAIRRLQRKIRDLELIDRVPRSRTKQLETELGNRDLFNASLALSTINFPYLRKQAPFGDGAGVGEELKARTDARIKLFCSLNRAGNALCA</sequence>
<proteinExistence type="predicted"/>
<reference evidence="1 2" key="1">
    <citation type="submission" date="2016-07" db="EMBL/GenBank/DDBJ databases">
        <title>Draft genome of the white-rot fungus Obba rivulosa 3A-2.</title>
        <authorList>
            <consortium name="DOE Joint Genome Institute"/>
            <person name="Miettinen O."/>
            <person name="Riley R."/>
            <person name="Acob R."/>
            <person name="Barry K."/>
            <person name="Cullen D."/>
            <person name="De Vries R."/>
            <person name="Hainaut M."/>
            <person name="Hatakka A."/>
            <person name="Henrissat B."/>
            <person name="Hilden K."/>
            <person name="Kuo R."/>
            <person name="Labutti K."/>
            <person name="Lipzen A."/>
            <person name="Makela M.R."/>
            <person name="Sandor L."/>
            <person name="Spatafora J.W."/>
            <person name="Grigoriev I.V."/>
            <person name="Hibbett D.S."/>
        </authorList>
    </citation>
    <scope>NUCLEOTIDE SEQUENCE [LARGE SCALE GENOMIC DNA]</scope>
    <source>
        <strain evidence="1 2">3A-2</strain>
    </source>
</reference>